<gene>
    <name evidence="1" type="ORF">GLAREA_07093</name>
</gene>
<dbReference type="AlphaFoldDB" id="S3D8K2"/>
<dbReference type="STRING" id="1116229.S3D8K2"/>
<dbReference type="eggNOG" id="KOG1672">
    <property type="taxonomic scope" value="Eukaryota"/>
</dbReference>
<dbReference type="InterPro" id="IPR036249">
    <property type="entry name" value="Thioredoxin-like_sf"/>
</dbReference>
<accession>S3D8K2</accession>
<dbReference type="RefSeq" id="XP_008079232.1">
    <property type="nucleotide sequence ID" value="XM_008081041.1"/>
</dbReference>
<sequence length="207" mass="23054">MANIDSHVASVLDNEANTHSDDEDALIASLEDTPALDGFREQRIQQLHAEFLRAKSQKSQGFGNYTEIKEEKALMDITTEVKYAVVHFAKEDFARCGVMDSHLESLAPKHFDTRFLKMNVDNAPFLVVKLKVQVLPCVLAFVDGVSVDRIVGFEGLSYTQDTFTTKDLEGRLLNSGVIQRAKATTNAGIKFGVKAPKKEDSDDDEWD</sequence>
<dbReference type="CDD" id="cd02989">
    <property type="entry name" value="Phd_like_TxnDC9"/>
    <property type="match status" value="1"/>
</dbReference>
<dbReference type="OrthoDB" id="10257948at2759"/>
<keyword evidence="2" id="KW-1185">Reference proteome</keyword>
<dbReference type="Gene3D" id="3.40.30.10">
    <property type="entry name" value="Glutaredoxin"/>
    <property type="match status" value="1"/>
</dbReference>
<reference evidence="1 2" key="1">
    <citation type="journal article" date="2013" name="BMC Genomics">
        <title>Genomics-driven discovery of the pneumocandin biosynthetic gene cluster in the fungus Glarea lozoyensis.</title>
        <authorList>
            <person name="Chen L."/>
            <person name="Yue Q."/>
            <person name="Zhang X."/>
            <person name="Xiang M."/>
            <person name="Wang C."/>
            <person name="Li S."/>
            <person name="Che Y."/>
            <person name="Ortiz-Lopez F.J."/>
            <person name="Bills G.F."/>
            <person name="Liu X."/>
            <person name="An Z."/>
        </authorList>
    </citation>
    <scope>NUCLEOTIDE SEQUENCE [LARGE SCALE GENOMIC DNA]</scope>
    <source>
        <strain evidence="2">ATCC 20868 / MF5171</strain>
    </source>
</reference>
<dbReference type="EMBL" id="KE145357">
    <property type="protein sequence ID" value="EPE34080.1"/>
    <property type="molecule type" value="Genomic_DNA"/>
</dbReference>
<protein>
    <submittedName>
        <fullName evidence="1">Thioredoxin-like protein</fullName>
    </submittedName>
</protein>
<dbReference type="KEGG" id="glz:GLAREA_07093"/>
<dbReference type="HOGENOM" id="CLU_072378_0_1_1"/>
<dbReference type="Proteomes" id="UP000016922">
    <property type="component" value="Unassembled WGS sequence"/>
</dbReference>
<organism evidence="1 2">
    <name type="scientific">Glarea lozoyensis (strain ATCC 20868 / MF5171)</name>
    <dbReference type="NCBI Taxonomy" id="1116229"/>
    <lineage>
        <taxon>Eukaryota</taxon>
        <taxon>Fungi</taxon>
        <taxon>Dikarya</taxon>
        <taxon>Ascomycota</taxon>
        <taxon>Pezizomycotina</taxon>
        <taxon>Leotiomycetes</taxon>
        <taxon>Helotiales</taxon>
        <taxon>Helotiaceae</taxon>
        <taxon>Glarea</taxon>
    </lineage>
</organism>
<dbReference type="GeneID" id="19466146"/>
<evidence type="ECO:0000313" key="1">
    <source>
        <dbReference type="EMBL" id="EPE34080.1"/>
    </source>
</evidence>
<name>S3D8K2_GLAL2</name>
<dbReference type="OMA" id="CVIAFID"/>
<proteinExistence type="predicted"/>
<dbReference type="SUPFAM" id="SSF52833">
    <property type="entry name" value="Thioredoxin-like"/>
    <property type="match status" value="1"/>
</dbReference>
<dbReference type="PANTHER" id="PTHR21148">
    <property type="entry name" value="THIOREDOXIN DOMAIN-CONTAINING PROTEIN 9"/>
    <property type="match status" value="1"/>
</dbReference>
<evidence type="ECO:0000313" key="2">
    <source>
        <dbReference type="Proteomes" id="UP000016922"/>
    </source>
</evidence>